<protein>
    <submittedName>
        <fullName evidence="2">Uncharacterized protein</fullName>
    </submittedName>
</protein>
<evidence type="ECO:0000256" key="1">
    <source>
        <dbReference type="SAM" id="MobiDB-lite"/>
    </source>
</evidence>
<dbReference type="Proteomes" id="UP000324222">
    <property type="component" value="Unassembled WGS sequence"/>
</dbReference>
<dbReference type="EMBL" id="VSRR010021329">
    <property type="protein sequence ID" value="MPC63841.1"/>
    <property type="molecule type" value="Genomic_DNA"/>
</dbReference>
<feature type="compositionally biased region" description="Basic and acidic residues" evidence="1">
    <location>
        <begin position="96"/>
        <end position="107"/>
    </location>
</feature>
<reference evidence="2 3" key="1">
    <citation type="submission" date="2019-05" db="EMBL/GenBank/DDBJ databases">
        <title>Another draft genome of Portunus trituberculatus and its Hox gene families provides insights of decapod evolution.</title>
        <authorList>
            <person name="Jeong J.-H."/>
            <person name="Song I."/>
            <person name="Kim S."/>
            <person name="Choi T."/>
            <person name="Kim D."/>
            <person name="Ryu S."/>
            <person name="Kim W."/>
        </authorList>
    </citation>
    <scope>NUCLEOTIDE SEQUENCE [LARGE SCALE GENOMIC DNA]</scope>
    <source>
        <tissue evidence="2">Muscle</tissue>
    </source>
</reference>
<name>A0A5B7GUB8_PORTR</name>
<evidence type="ECO:0000313" key="2">
    <source>
        <dbReference type="EMBL" id="MPC63841.1"/>
    </source>
</evidence>
<feature type="region of interest" description="Disordered" evidence="1">
    <location>
        <begin position="82"/>
        <end position="107"/>
    </location>
</feature>
<dbReference type="AlphaFoldDB" id="A0A5B7GUB8"/>
<gene>
    <name evidence="2" type="ORF">E2C01_057947</name>
</gene>
<proteinExistence type="predicted"/>
<evidence type="ECO:0000313" key="3">
    <source>
        <dbReference type="Proteomes" id="UP000324222"/>
    </source>
</evidence>
<feature type="region of interest" description="Disordered" evidence="1">
    <location>
        <begin position="1"/>
        <end position="65"/>
    </location>
</feature>
<keyword evidence="3" id="KW-1185">Reference proteome</keyword>
<sequence>MRPSELSEQETAVGGPCGGESSFPLRPEDDVSSARAEIPLPKDPSLDTQPSSTGRPLLGHPSSGWLRWSTGSLRRNHLVWPLTGDRTNMGSPLPLEKAEQGPKPPLE</sequence>
<organism evidence="2 3">
    <name type="scientific">Portunus trituberculatus</name>
    <name type="common">Swimming crab</name>
    <name type="synonym">Neptunus trituberculatus</name>
    <dbReference type="NCBI Taxonomy" id="210409"/>
    <lineage>
        <taxon>Eukaryota</taxon>
        <taxon>Metazoa</taxon>
        <taxon>Ecdysozoa</taxon>
        <taxon>Arthropoda</taxon>
        <taxon>Crustacea</taxon>
        <taxon>Multicrustacea</taxon>
        <taxon>Malacostraca</taxon>
        <taxon>Eumalacostraca</taxon>
        <taxon>Eucarida</taxon>
        <taxon>Decapoda</taxon>
        <taxon>Pleocyemata</taxon>
        <taxon>Brachyura</taxon>
        <taxon>Eubrachyura</taxon>
        <taxon>Portunoidea</taxon>
        <taxon>Portunidae</taxon>
        <taxon>Portuninae</taxon>
        <taxon>Portunus</taxon>
    </lineage>
</organism>
<accession>A0A5B7GUB8</accession>
<comment type="caution">
    <text evidence="2">The sequence shown here is derived from an EMBL/GenBank/DDBJ whole genome shotgun (WGS) entry which is preliminary data.</text>
</comment>